<dbReference type="InterPro" id="IPR046177">
    <property type="entry name" value="DUF6186"/>
</dbReference>
<keyword evidence="1" id="KW-1133">Transmembrane helix</keyword>
<feature type="transmembrane region" description="Helical" evidence="1">
    <location>
        <begin position="44"/>
        <end position="64"/>
    </location>
</feature>
<sequence>MTDRLVIIIGFAALAAVGLAAELTARCLPTRLTPLGQTLRPLLRWRALRVLGVLVWAWLGWHFLAR</sequence>
<evidence type="ECO:0000313" key="3">
    <source>
        <dbReference type="Proteomes" id="UP001551658"/>
    </source>
</evidence>
<dbReference type="RefSeq" id="WP_357975325.1">
    <property type="nucleotide sequence ID" value="NZ_JBFAIH010000003.1"/>
</dbReference>
<protein>
    <submittedName>
        <fullName evidence="2">DUF6186 family protein</fullName>
    </submittedName>
</protein>
<gene>
    <name evidence="2" type="ORF">AB0H72_07705</name>
</gene>
<keyword evidence="3" id="KW-1185">Reference proteome</keyword>
<name>A0ABV3F4H0_9NOCA</name>
<evidence type="ECO:0000313" key="2">
    <source>
        <dbReference type="EMBL" id="MEV0362571.1"/>
    </source>
</evidence>
<keyword evidence="1" id="KW-0472">Membrane</keyword>
<proteinExistence type="predicted"/>
<accession>A0ABV3F4H0</accession>
<dbReference type="Proteomes" id="UP001551658">
    <property type="component" value="Unassembled WGS sequence"/>
</dbReference>
<organism evidence="2 3">
    <name type="scientific">Nocardia fusca</name>
    <dbReference type="NCBI Taxonomy" id="941183"/>
    <lineage>
        <taxon>Bacteria</taxon>
        <taxon>Bacillati</taxon>
        <taxon>Actinomycetota</taxon>
        <taxon>Actinomycetes</taxon>
        <taxon>Mycobacteriales</taxon>
        <taxon>Nocardiaceae</taxon>
        <taxon>Nocardia</taxon>
    </lineage>
</organism>
<dbReference type="EMBL" id="JBFAIH010000003">
    <property type="protein sequence ID" value="MEV0362571.1"/>
    <property type="molecule type" value="Genomic_DNA"/>
</dbReference>
<evidence type="ECO:0000256" key="1">
    <source>
        <dbReference type="SAM" id="Phobius"/>
    </source>
</evidence>
<keyword evidence="1" id="KW-0812">Transmembrane</keyword>
<comment type="caution">
    <text evidence="2">The sequence shown here is derived from an EMBL/GenBank/DDBJ whole genome shotgun (WGS) entry which is preliminary data.</text>
</comment>
<reference evidence="2 3" key="1">
    <citation type="submission" date="2024-06" db="EMBL/GenBank/DDBJ databases">
        <title>The Natural Products Discovery Center: Release of the First 8490 Sequenced Strains for Exploring Actinobacteria Biosynthetic Diversity.</title>
        <authorList>
            <person name="Kalkreuter E."/>
            <person name="Kautsar S.A."/>
            <person name="Yang D."/>
            <person name="Bader C.D."/>
            <person name="Teijaro C.N."/>
            <person name="Fluegel L."/>
            <person name="Davis C.M."/>
            <person name="Simpson J.R."/>
            <person name="Lauterbach L."/>
            <person name="Steele A.D."/>
            <person name="Gui C."/>
            <person name="Meng S."/>
            <person name="Li G."/>
            <person name="Viehrig K."/>
            <person name="Ye F."/>
            <person name="Su P."/>
            <person name="Kiefer A.F."/>
            <person name="Nichols A."/>
            <person name="Cepeda A.J."/>
            <person name="Yan W."/>
            <person name="Fan B."/>
            <person name="Jiang Y."/>
            <person name="Adhikari A."/>
            <person name="Zheng C.-J."/>
            <person name="Schuster L."/>
            <person name="Cowan T.M."/>
            <person name="Smanski M.J."/>
            <person name="Chevrette M.G."/>
            <person name="De Carvalho L.P.S."/>
            <person name="Shen B."/>
        </authorList>
    </citation>
    <scope>NUCLEOTIDE SEQUENCE [LARGE SCALE GENOMIC DNA]</scope>
    <source>
        <strain evidence="2 3">NPDC050671</strain>
    </source>
</reference>
<dbReference type="Pfam" id="PF19684">
    <property type="entry name" value="DUF6186"/>
    <property type="match status" value="1"/>
</dbReference>